<keyword evidence="4" id="KW-1185">Reference proteome</keyword>
<feature type="signal peptide" evidence="2">
    <location>
        <begin position="1"/>
        <end position="24"/>
    </location>
</feature>
<accession>A0A2Z3GSJ9</accession>
<evidence type="ECO:0000256" key="2">
    <source>
        <dbReference type="SAM" id="SignalP"/>
    </source>
</evidence>
<proteinExistence type="predicted"/>
<dbReference type="AlphaFoldDB" id="A0A2Z3GSJ9"/>
<feature type="region of interest" description="Disordered" evidence="1">
    <location>
        <begin position="40"/>
        <end position="59"/>
    </location>
</feature>
<organism evidence="3 4">
    <name type="scientific">Hymenobacter nivis</name>
    <dbReference type="NCBI Taxonomy" id="1850093"/>
    <lineage>
        <taxon>Bacteria</taxon>
        <taxon>Pseudomonadati</taxon>
        <taxon>Bacteroidota</taxon>
        <taxon>Cytophagia</taxon>
        <taxon>Cytophagales</taxon>
        <taxon>Hymenobacteraceae</taxon>
        <taxon>Hymenobacter</taxon>
    </lineage>
</organism>
<dbReference type="RefSeq" id="WP_109658061.1">
    <property type="nucleotide sequence ID" value="NZ_CP029145.1"/>
</dbReference>
<sequence>MPHPLKLTLPLAVLLLAAGAPARAQIANVPDSLRRAGELVGSRPSARRPAGARARSTVAAAPTTAAHLLGTDPARATDLPGLYEHFIETCQAQRRSWSESDWDAAANALARLNQRYDQVRTSLSLQERLNIRSAQAEFHTLQGARKVKNRLDN</sequence>
<dbReference type="Proteomes" id="UP000245999">
    <property type="component" value="Chromosome"/>
</dbReference>
<dbReference type="KEGG" id="hnv:DDQ68_21090"/>
<dbReference type="OrthoDB" id="886805at2"/>
<evidence type="ECO:0000313" key="3">
    <source>
        <dbReference type="EMBL" id="AWM35042.1"/>
    </source>
</evidence>
<keyword evidence="2" id="KW-0732">Signal</keyword>
<protein>
    <submittedName>
        <fullName evidence="3">Uncharacterized protein</fullName>
    </submittedName>
</protein>
<gene>
    <name evidence="3" type="ORF">DDQ68_21090</name>
</gene>
<name>A0A2Z3GSJ9_9BACT</name>
<feature type="chain" id="PRO_5016454428" evidence="2">
    <location>
        <begin position="25"/>
        <end position="153"/>
    </location>
</feature>
<evidence type="ECO:0000256" key="1">
    <source>
        <dbReference type="SAM" id="MobiDB-lite"/>
    </source>
</evidence>
<reference evidence="4" key="1">
    <citation type="submission" date="2018-04" db="EMBL/GenBank/DDBJ databases">
        <title>Complete genome of Antarctic heterotrophic bacterium Hymenobacter nivis.</title>
        <authorList>
            <person name="Terashima M."/>
        </authorList>
    </citation>
    <scope>NUCLEOTIDE SEQUENCE [LARGE SCALE GENOMIC DNA]</scope>
    <source>
        <strain evidence="4">NBRC 111535</strain>
    </source>
</reference>
<feature type="compositionally biased region" description="Low complexity" evidence="1">
    <location>
        <begin position="41"/>
        <end position="59"/>
    </location>
</feature>
<dbReference type="EMBL" id="CP029145">
    <property type="protein sequence ID" value="AWM35042.1"/>
    <property type="molecule type" value="Genomic_DNA"/>
</dbReference>
<evidence type="ECO:0000313" key="4">
    <source>
        <dbReference type="Proteomes" id="UP000245999"/>
    </source>
</evidence>